<accession>A0A6A6YSD8</accession>
<evidence type="ECO:0000256" key="1">
    <source>
        <dbReference type="ARBA" id="ARBA00022630"/>
    </source>
</evidence>
<dbReference type="GeneID" id="54468185"/>
<dbReference type="GO" id="GO:0071949">
    <property type="term" value="F:FAD binding"/>
    <property type="evidence" value="ECO:0007669"/>
    <property type="project" value="InterPro"/>
</dbReference>
<dbReference type="InterPro" id="IPR002938">
    <property type="entry name" value="FAD-bd"/>
</dbReference>
<dbReference type="EMBL" id="MU003698">
    <property type="protein sequence ID" value="KAF2811866.1"/>
    <property type="molecule type" value="Genomic_DNA"/>
</dbReference>
<evidence type="ECO:0000256" key="2">
    <source>
        <dbReference type="ARBA" id="ARBA00022827"/>
    </source>
</evidence>
<dbReference type="SUPFAM" id="SSF51905">
    <property type="entry name" value="FAD/NAD(P)-binding domain"/>
    <property type="match status" value="1"/>
</dbReference>
<dbReference type="InterPro" id="IPR036188">
    <property type="entry name" value="FAD/NAD-bd_sf"/>
</dbReference>
<dbReference type="PRINTS" id="PR00420">
    <property type="entry name" value="RNGMNOXGNASE"/>
</dbReference>
<dbReference type="AlphaFoldDB" id="A0A6A6YSD8"/>
<dbReference type="PANTHER" id="PTHR43004:SF21">
    <property type="entry name" value="FAD-BINDING DOMAIN-CONTAINING PROTEIN-RELATED"/>
    <property type="match status" value="1"/>
</dbReference>
<keyword evidence="2" id="KW-0274">FAD</keyword>
<dbReference type="Gene3D" id="3.50.50.60">
    <property type="entry name" value="FAD/NAD(P)-binding domain"/>
    <property type="match status" value="1"/>
</dbReference>
<gene>
    <name evidence="6 8" type="ORF">BDZ99DRAFT_560407</name>
</gene>
<dbReference type="InterPro" id="IPR050641">
    <property type="entry name" value="RIFMO-like"/>
</dbReference>
<evidence type="ECO:0000313" key="8">
    <source>
        <dbReference type="RefSeq" id="XP_033578830.1"/>
    </source>
</evidence>
<feature type="domain" description="FAD-binding" evidence="5">
    <location>
        <begin position="9"/>
        <end position="377"/>
    </location>
</feature>
<proteinExistence type="predicted"/>
<name>A0A6A6YSD8_9PEZI</name>
<reference evidence="8" key="2">
    <citation type="submission" date="2020-04" db="EMBL/GenBank/DDBJ databases">
        <authorList>
            <consortium name="NCBI Genome Project"/>
        </authorList>
    </citation>
    <scope>NUCLEOTIDE SEQUENCE</scope>
    <source>
        <strain evidence="8">CBS 304.34</strain>
    </source>
</reference>
<protein>
    <submittedName>
        <fullName evidence="6 8">FAD-binding domain-containing protein</fullName>
    </submittedName>
</protein>
<evidence type="ECO:0000313" key="7">
    <source>
        <dbReference type="Proteomes" id="UP000504636"/>
    </source>
</evidence>
<keyword evidence="4" id="KW-0472">Membrane</keyword>
<evidence type="ECO:0000256" key="3">
    <source>
        <dbReference type="ARBA" id="ARBA00023002"/>
    </source>
</evidence>
<dbReference type="OrthoDB" id="2096480at2759"/>
<keyword evidence="4" id="KW-1133">Transmembrane helix</keyword>
<organism evidence="6">
    <name type="scientific">Mytilinidion resinicola</name>
    <dbReference type="NCBI Taxonomy" id="574789"/>
    <lineage>
        <taxon>Eukaryota</taxon>
        <taxon>Fungi</taxon>
        <taxon>Dikarya</taxon>
        <taxon>Ascomycota</taxon>
        <taxon>Pezizomycotina</taxon>
        <taxon>Dothideomycetes</taxon>
        <taxon>Pleosporomycetidae</taxon>
        <taxon>Mytilinidiales</taxon>
        <taxon>Mytilinidiaceae</taxon>
        <taxon>Mytilinidion</taxon>
    </lineage>
</organism>
<evidence type="ECO:0000256" key="4">
    <source>
        <dbReference type="SAM" id="Phobius"/>
    </source>
</evidence>
<keyword evidence="3" id="KW-0560">Oxidoreductase</keyword>
<sequence>MEHTLPDDTVLIAGGGPVGLILATVLSFYGVKSLLLERNDTTTKWPKMDLTNCRSMEWFRKLGLAELIRSKGVSSEIPYTVLVSSGLDKTEALTSWKLPGVDQWRKIIEEKNDGTQPLEPYQRLSQALFEKIMKERCDNDPAVDVRFGWKVEGVEELEDGVKTTVTEVSTEKRHIFKSRYVGACDGASSKVRRSLKMPLDGGPIPGYVLLVHFKSKDLARIRKQGQFWHLFVLQAEAGGFGGACIAQDEVDTWTVHLNFPLDVSSDGVGSEEAVYKVFGGLGGLYEIKIDEILVRSTYRPHIAVARKYASPLRRVFLAGDAAHQNIPTGGYGMNMGIADAVDLGWKLAMVMNGTGKSGLLQAYEEDRRPVALMSVERSGVHLGVHIKVGEILGADPHIIDSNTEEGRQKRTALDEHYQAHDNENKDFGVEMGYRYQSGICIPDESTPAPEFDPTAYHPSTWPGVRAPHVFLKDGFPIFDLYGKYFTLVEFADGSERGSGHVLQAAEAASTPVKHVKLDGEDHAYGVWGARLVLLRPDGHVSWRGDAVADLDAAKTIVGVVTGAVQGVDKLSNEDRQPEAFTSTVGMKTQDSEFEFEKIGDMQK</sequence>
<dbReference type="Gene3D" id="3.40.30.120">
    <property type="match status" value="1"/>
</dbReference>
<reference evidence="8" key="3">
    <citation type="submission" date="2025-04" db="UniProtKB">
        <authorList>
            <consortium name="RefSeq"/>
        </authorList>
    </citation>
    <scope>IDENTIFICATION</scope>
    <source>
        <strain evidence="8">CBS 304.34</strain>
    </source>
</reference>
<keyword evidence="7" id="KW-1185">Reference proteome</keyword>
<evidence type="ECO:0000259" key="5">
    <source>
        <dbReference type="Pfam" id="PF01494"/>
    </source>
</evidence>
<reference evidence="6 8" key="1">
    <citation type="journal article" date="2020" name="Stud. Mycol.">
        <title>101 Dothideomycetes genomes: a test case for predicting lifestyles and emergence of pathogens.</title>
        <authorList>
            <person name="Haridas S."/>
            <person name="Albert R."/>
            <person name="Binder M."/>
            <person name="Bloem J."/>
            <person name="Labutti K."/>
            <person name="Salamov A."/>
            <person name="Andreopoulos B."/>
            <person name="Baker S."/>
            <person name="Barry K."/>
            <person name="Bills G."/>
            <person name="Bluhm B."/>
            <person name="Cannon C."/>
            <person name="Castanera R."/>
            <person name="Culley D."/>
            <person name="Daum C."/>
            <person name="Ezra D."/>
            <person name="Gonzalez J."/>
            <person name="Henrissat B."/>
            <person name="Kuo A."/>
            <person name="Liang C."/>
            <person name="Lipzen A."/>
            <person name="Lutzoni F."/>
            <person name="Magnuson J."/>
            <person name="Mondo S."/>
            <person name="Nolan M."/>
            <person name="Ohm R."/>
            <person name="Pangilinan J."/>
            <person name="Park H.-J."/>
            <person name="Ramirez L."/>
            <person name="Alfaro M."/>
            <person name="Sun H."/>
            <person name="Tritt A."/>
            <person name="Yoshinaga Y."/>
            <person name="Zwiers L.-H."/>
            <person name="Turgeon B."/>
            <person name="Goodwin S."/>
            <person name="Spatafora J."/>
            <person name="Crous P."/>
            <person name="Grigoriev I."/>
        </authorList>
    </citation>
    <scope>NUCLEOTIDE SEQUENCE</scope>
    <source>
        <strain evidence="6 8">CBS 304.34</strain>
    </source>
</reference>
<dbReference type="RefSeq" id="XP_033578830.1">
    <property type="nucleotide sequence ID" value="XM_033727292.1"/>
</dbReference>
<dbReference type="PANTHER" id="PTHR43004">
    <property type="entry name" value="TRK SYSTEM POTASSIUM UPTAKE PROTEIN"/>
    <property type="match status" value="1"/>
</dbReference>
<keyword evidence="4" id="KW-0812">Transmembrane</keyword>
<dbReference type="Pfam" id="PF21274">
    <property type="entry name" value="Rng_hyd_C"/>
    <property type="match status" value="1"/>
</dbReference>
<feature type="transmembrane region" description="Helical" evidence="4">
    <location>
        <begin position="12"/>
        <end position="31"/>
    </location>
</feature>
<keyword evidence="1" id="KW-0285">Flavoprotein</keyword>
<evidence type="ECO:0000313" key="6">
    <source>
        <dbReference type="EMBL" id="KAF2811866.1"/>
    </source>
</evidence>
<dbReference type="Gene3D" id="3.30.9.10">
    <property type="entry name" value="D-Amino Acid Oxidase, subunit A, domain 2"/>
    <property type="match status" value="1"/>
</dbReference>
<dbReference type="GO" id="GO:0016709">
    <property type="term" value="F:oxidoreductase activity, acting on paired donors, with incorporation or reduction of molecular oxygen, NAD(P)H as one donor, and incorporation of one atom of oxygen"/>
    <property type="evidence" value="ECO:0007669"/>
    <property type="project" value="UniProtKB-ARBA"/>
</dbReference>
<dbReference type="Pfam" id="PF01494">
    <property type="entry name" value="FAD_binding_3"/>
    <property type="match status" value="1"/>
</dbReference>
<dbReference type="Proteomes" id="UP000504636">
    <property type="component" value="Unplaced"/>
</dbReference>